<dbReference type="Proteomes" id="UP000663722">
    <property type="component" value="Chromosome"/>
</dbReference>
<evidence type="ECO:0000313" key="2">
    <source>
        <dbReference type="Proteomes" id="UP000663722"/>
    </source>
</evidence>
<gene>
    <name evidence="1" type="ORF">dnm_084010</name>
</gene>
<protein>
    <submittedName>
        <fullName evidence="1">Uncharacterized protein</fullName>
    </submittedName>
</protein>
<sequence>MACQKNFYNFSLHFLCFELLLKTICHLAEIVPDQMLMDQLFNSLTHGE</sequence>
<dbReference type="EMBL" id="CP061800">
    <property type="protein sequence ID" value="QTA92323.1"/>
    <property type="molecule type" value="Genomic_DNA"/>
</dbReference>
<reference evidence="1" key="1">
    <citation type="journal article" date="2021" name="Microb. Physiol.">
        <title>Proteogenomic Insights into the Physiology of Marine, Sulfate-Reducing, Filamentous Desulfonema limicola and Desulfonema magnum.</title>
        <authorList>
            <person name="Schnaars V."/>
            <person name="Wohlbrand L."/>
            <person name="Scheve S."/>
            <person name="Hinrichs C."/>
            <person name="Reinhardt R."/>
            <person name="Rabus R."/>
        </authorList>
    </citation>
    <scope>NUCLEOTIDE SEQUENCE</scope>
    <source>
        <strain evidence="1">4be13</strain>
    </source>
</reference>
<name>A0A975GTN5_9BACT</name>
<accession>A0A975GTN5</accession>
<dbReference type="AlphaFoldDB" id="A0A975GTN5"/>
<organism evidence="1 2">
    <name type="scientific">Desulfonema magnum</name>
    <dbReference type="NCBI Taxonomy" id="45655"/>
    <lineage>
        <taxon>Bacteria</taxon>
        <taxon>Pseudomonadati</taxon>
        <taxon>Thermodesulfobacteriota</taxon>
        <taxon>Desulfobacteria</taxon>
        <taxon>Desulfobacterales</taxon>
        <taxon>Desulfococcaceae</taxon>
        <taxon>Desulfonema</taxon>
    </lineage>
</organism>
<keyword evidence="2" id="KW-1185">Reference proteome</keyword>
<proteinExistence type="predicted"/>
<evidence type="ECO:0000313" key="1">
    <source>
        <dbReference type="EMBL" id="QTA92323.1"/>
    </source>
</evidence>
<dbReference type="KEGG" id="dmm:dnm_084010"/>